<proteinExistence type="predicted"/>
<evidence type="ECO:0000313" key="2">
    <source>
        <dbReference type="Proteomes" id="UP000789706"/>
    </source>
</evidence>
<dbReference type="AlphaFoldDB" id="A0A9N8WR84"/>
<name>A0A9N8WR84_9GLOM</name>
<accession>A0A9N8WR84</accession>
<dbReference type="EMBL" id="CAJVPK010000316">
    <property type="protein sequence ID" value="CAG8493208.1"/>
    <property type="molecule type" value="Genomic_DNA"/>
</dbReference>
<evidence type="ECO:0000313" key="1">
    <source>
        <dbReference type="EMBL" id="CAG8493208.1"/>
    </source>
</evidence>
<sequence>MTKTINKFSTSLIIPPMIATPPTPQNNYHQHYRNKPTTKNRHLIVSFLNPAIPACYEEHTFGN</sequence>
<protein>
    <submittedName>
        <fullName evidence="1">447_t:CDS:1</fullName>
    </submittedName>
</protein>
<gene>
    <name evidence="1" type="ORF">DEBURN_LOCUS4288</name>
</gene>
<organism evidence="1 2">
    <name type="scientific">Diversispora eburnea</name>
    <dbReference type="NCBI Taxonomy" id="1213867"/>
    <lineage>
        <taxon>Eukaryota</taxon>
        <taxon>Fungi</taxon>
        <taxon>Fungi incertae sedis</taxon>
        <taxon>Mucoromycota</taxon>
        <taxon>Glomeromycotina</taxon>
        <taxon>Glomeromycetes</taxon>
        <taxon>Diversisporales</taxon>
        <taxon>Diversisporaceae</taxon>
        <taxon>Diversispora</taxon>
    </lineage>
</organism>
<comment type="caution">
    <text evidence="1">The sequence shown here is derived from an EMBL/GenBank/DDBJ whole genome shotgun (WGS) entry which is preliminary data.</text>
</comment>
<dbReference type="Proteomes" id="UP000789706">
    <property type="component" value="Unassembled WGS sequence"/>
</dbReference>
<keyword evidence="2" id="KW-1185">Reference proteome</keyword>
<reference evidence="1" key="1">
    <citation type="submission" date="2021-06" db="EMBL/GenBank/DDBJ databases">
        <authorList>
            <person name="Kallberg Y."/>
            <person name="Tangrot J."/>
            <person name="Rosling A."/>
        </authorList>
    </citation>
    <scope>NUCLEOTIDE SEQUENCE</scope>
    <source>
        <strain evidence="1">AZ414A</strain>
    </source>
</reference>